<gene>
    <name evidence="2" type="ORF">RhiXN_10622</name>
</gene>
<evidence type="ECO:0000313" key="2">
    <source>
        <dbReference type="EMBL" id="QRW24298.1"/>
    </source>
</evidence>
<evidence type="ECO:0000256" key="1">
    <source>
        <dbReference type="SAM" id="MobiDB-lite"/>
    </source>
</evidence>
<dbReference type="KEGG" id="rsx:RhiXN_10622"/>
<accession>A0A8H8T1A5</accession>
<dbReference type="EMBL" id="CP059668">
    <property type="protein sequence ID" value="QRW24298.1"/>
    <property type="molecule type" value="Genomic_DNA"/>
</dbReference>
<protein>
    <submittedName>
        <fullName evidence="2">Uncharacterized protein</fullName>
    </submittedName>
</protein>
<name>A0A8H8T1A5_9AGAM</name>
<reference evidence="2" key="1">
    <citation type="submission" date="2020-05" db="EMBL/GenBank/DDBJ databases">
        <title>Evolutionary and genomic comparisons of hybrid uninucleate and nonhybrid Rhizoctonia fungi.</title>
        <authorList>
            <person name="Li C."/>
            <person name="Chen X."/>
        </authorList>
    </citation>
    <scope>NUCLEOTIDE SEQUENCE</scope>
    <source>
        <strain evidence="2">AG-1 IA</strain>
    </source>
</reference>
<dbReference type="GeneID" id="67032901"/>
<dbReference type="Proteomes" id="UP000650533">
    <property type="component" value="Chromosome 11"/>
</dbReference>
<dbReference type="RefSeq" id="XP_043184535.1">
    <property type="nucleotide sequence ID" value="XM_043330438.1"/>
</dbReference>
<sequence>MAFSEGESPQGVPRSDHHAAQHQMLADTYFRKEEEETSNEFRGERGFADCRRILYPRLWEIKSVFNFRPITPPFFPHRPRPFNHCGTASTILTWDPNAQERRHSESGYDHAHSFQPPPGSRTDTTSTILRGSASPMNRDYEHHRPSGLRTPFRAIFRPLYHYSTSVRKEFRRSFRPWQSSPFPLAFTHTIFLTATMPTGRPQSGGRSSLH</sequence>
<proteinExistence type="predicted"/>
<evidence type="ECO:0000313" key="3">
    <source>
        <dbReference type="Proteomes" id="UP000650533"/>
    </source>
</evidence>
<organism evidence="2 3">
    <name type="scientific">Rhizoctonia solani</name>
    <dbReference type="NCBI Taxonomy" id="456999"/>
    <lineage>
        <taxon>Eukaryota</taxon>
        <taxon>Fungi</taxon>
        <taxon>Dikarya</taxon>
        <taxon>Basidiomycota</taxon>
        <taxon>Agaricomycotina</taxon>
        <taxon>Agaricomycetes</taxon>
        <taxon>Cantharellales</taxon>
        <taxon>Ceratobasidiaceae</taxon>
        <taxon>Rhizoctonia</taxon>
    </lineage>
</organism>
<feature type="region of interest" description="Disordered" evidence="1">
    <location>
        <begin position="99"/>
        <end position="144"/>
    </location>
</feature>
<feature type="compositionally biased region" description="Basic and acidic residues" evidence="1">
    <location>
        <begin position="99"/>
        <end position="112"/>
    </location>
</feature>
<feature type="region of interest" description="Disordered" evidence="1">
    <location>
        <begin position="1"/>
        <end position="20"/>
    </location>
</feature>
<dbReference type="AlphaFoldDB" id="A0A8H8T1A5"/>